<evidence type="ECO:0000256" key="1">
    <source>
        <dbReference type="SAM" id="MobiDB-lite"/>
    </source>
</evidence>
<dbReference type="Proteomes" id="UP001597261">
    <property type="component" value="Unassembled WGS sequence"/>
</dbReference>
<organism evidence="3 4">
    <name type="scientific">Streptomyces caeni</name>
    <dbReference type="NCBI Taxonomy" id="2307231"/>
    <lineage>
        <taxon>Bacteria</taxon>
        <taxon>Bacillati</taxon>
        <taxon>Actinomycetota</taxon>
        <taxon>Actinomycetes</taxon>
        <taxon>Kitasatosporales</taxon>
        <taxon>Streptomycetaceae</taxon>
        <taxon>Streptomyces</taxon>
    </lineage>
</organism>
<evidence type="ECO:0000259" key="2">
    <source>
        <dbReference type="PROSITE" id="PS51352"/>
    </source>
</evidence>
<gene>
    <name evidence="3" type="ORF">ACFSL4_13045</name>
</gene>
<dbReference type="InterPro" id="IPR013766">
    <property type="entry name" value="Thioredoxin_domain"/>
</dbReference>
<keyword evidence="4" id="KW-1185">Reference proteome</keyword>
<comment type="caution">
    <text evidence="3">The sequence shown here is derived from an EMBL/GenBank/DDBJ whole genome shotgun (WGS) entry which is preliminary data.</text>
</comment>
<dbReference type="CDD" id="cd02947">
    <property type="entry name" value="TRX_family"/>
    <property type="match status" value="1"/>
</dbReference>
<dbReference type="Gene3D" id="3.40.30.10">
    <property type="entry name" value="Glutaredoxin"/>
    <property type="match status" value="1"/>
</dbReference>
<proteinExistence type="predicted"/>
<dbReference type="EMBL" id="JBHUDX010000030">
    <property type="protein sequence ID" value="MFD1659112.1"/>
    <property type="molecule type" value="Genomic_DNA"/>
</dbReference>
<accession>A0ABW4IQW1</accession>
<feature type="domain" description="Thioredoxin" evidence="2">
    <location>
        <begin position="1"/>
        <end position="105"/>
    </location>
</feature>
<sequence length="152" mass="16790">MTTIELTYDNFAEVGSSADTMVIGFSSQHCRPCAVFASLFERVSDRHDDMVFAAVDVTEQSRLADALGVASVPNLMIVRDRIVLYTQPGTLPERVLESLLDKVNAVDMDDLRRRMTARGPSPAQHRAPSGEKIPGAKRRARRPCRGPHRRGG</sequence>
<feature type="compositionally biased region" description="Basic residues" evidence="1">
    <location>
        <begin position="135"/>
        <end position="152"/>
    </location>
</feature>
<feature type="region of interest" description="Disordered" evidence="1">
    <location>
        <begin position="116"/>
        <end position="152"/>
    </location>
</feature>
<evidence type="ECO:0000313" key="3">
    <source>
        <dbReference type="EMBL" id="MFD1659112.1"/>
    </source>
</evidence>
<dbReference type="PROSITE" id="PS51352">
    <property type="entry name" value="THIOREDOXIN_2"/>
    <property type="match status" value="1"/>
</dbReference>
<name>A0ABW4IQW1_9ACTN</name>
<dbReference type="Pfam" id="PF00085">
    <property type="entry name" value="Thioredoxin"/>
    <property type="match status" value="1"/>
</dbReference>
<evidence type="ECO:0000313" key="4">
    <source>
        <dbReference type="Proteomes" id="UP001597261"/>
    </source>
</evidence>
<reference evidence="4" key="1">
    <citation type="journal article" date="2019" name="Int. J. Syst. Evol. Microbiol.">
        <title>The Global Catalogue of Microorganisms (GCM) 10K type strain sequencing project: providing services to taxonomists for standard genome sequencing and annotation.</title>
        <authorList>
            <consortium name="The Broad Institute Genomics Platform"/>
            <consortium name="The Broad Institute Genome Sequencing Center for Infectious Disease"/>
            <person name="Wu L."/>
            <person name="Ma J."/>
        </authorList>
    </citation>
    <scope>NUCLEOTIDE SEQUENCE [LARGE SCALE GENOMIC DNA]</scope>
    <source>
        <strain evidence="4">CGMCC 1.12470</strain>
    </source>
</reference>
<dbReference type="SUPFAM" id="SSF52833">
    <property type="entry name" value="Thioredoxin-like"/>
    <property type="match status" value="1"/>
</dbReference>
<dbReference type="InterPro" id="IPR036249">
    <property type="entry name" value="Thioredoxin-like_sf"/>
</dbReference>
<protein>
    <submittedName>
        <fullName evidence="3">Thioredoxin family protein</fullName>
    </submittedName>
</protein>
<dbReference type="RefSeq" id="WP_381081882.1">
    <property type="nucleotide sequence ID" value="NZ_JBHUDX010000030.1"/>
</dbReference>